<dbReference type="OrthoDB" id="4867494at2759"/>
<organism evidence="1 2">
    <name type="scientific">Diaporthe helianthi</name>
    <dbReference type="NCBI Taxonomy" id="158607"/>
    <lineage>
        <taxon>Eukaryota</taxon>
        <taxon>Fungi</taxon>
        <taxon>Dikarya</taxon>
        <taxon>Ascomycota</taxon>
        <taxon>Pezizomycotina</taxon>
        <taxon>Sordariomycetes</taxon>
        <taxon>Sordariomycetidae</taxon>
        <taxon>Diaporthales</taxon>
        <taxon>Diaporthaceae</taxon>
        <taxon>Diaporthe</taxon>
    </lineage>
</organism>
<name>A0A2P5IB38_DIAHE</name>
<dbReference type="Proteomes" id="UP000094444">
    <property type="component" value="Unassembled WGS sequence"/>
</dbReference>
<sequence>MKAVISLLAPIALAYDRPRPNGLDHPAALGKLSNESAATCGVGYTYCGYILQQEKHFELGSILTAYCQGGDCDSATGTTKTDPLQALYVCVPKDAVPRKRDADEDAPYSGPVKLELLCACSGTPFAGGDNVCLNPPGDHIGRCSKPCINSA</sequence>
<evidence type="ECO:0000313" key="2">
    <source>
        <dbReference type="Proteomes" id="UP000094444"/>
    </source>
</evidence>
<comment type="caution">
    <text evidence="1">The sequence shown here is derived from an EMBL/GenBank/DDBJ whole genome shotgun (WGS) entry which is preliminary data.</text>
</comment>
<proteinExistence type="predicted"/>
<evidence type="ECO:0000313" key="1">
    <source>
        <dbReference type="EMBL" id="POS79721.1"/>
    </source>
</evidence>
<gene>
    <name evidence="1" type="ORF">DHEL01_v201894</name>
</gene>
<dbReference type="InParanoid" id="A0A2P5IB38"/>
<accession>A0A2P5IB38</accession>
<dbReference type="AlphaFoldDB" id="A0A2P5IB38"/>
<dbReference type="EMBL" id="MAVT02000093">
    <property type="protein sequence ID" value="POS79721.1"/>
    <property type="molecule type" value="Genomic_DNA"/>
</dbReference>
<protein>
    <submittedName>
        <fullName evidence="1">Uncharacterized protein</fullName>
    </submittedName>
</protein>
<reference evidence="1" key="1">
    <citation type="submission" date="2017-09" db="EMBL/GenBank/DDBJ databases">
        <title>Polyketide synthases of a Diaporthe helianthi virulent isolate.</title>
        <authorList>
            <person name="Baroncelli R."/>
        </authorList>
    </citation>
    <scope>NUCLEOTIDE SEQUENCE [LARGE SCALE GENOMIC DNA]</scope>
    <source>
        <strain evidence="1">7/96</strain>
    </source>
</reference>
<keyword evidence="2" id="KW-1185">Reference proteome</keyword>